<reference evidence="2" key="1">
    <citation type="journal article" date="2008" name="FEMS Microbiol. Lett.">
        <title>Characterization of the amylovorin locus of Lactobacillus amylovorus DCE 471, producer of a bacteriocin active against Pseudomonas aeruginosa, in combination with colistin and pyocins.</title>
        <authorList>
            <person name="Foulquie-Moreno M.R."/>
            <person name="Baert B."/>
            <person name="Denayer S."/>
            <person name="Cornelis P."/>
            <person name="De Vuyst L."/>
        </authorList>
    </citation>
    <scope>NUCLEOTIDE SEQUENCE</scope>
    <source>
        <strain evidence="2">DCE471</strain>
    </source>
</reference>
<feature type="transmembrane region" description="Helical" evidence="1">
    <location>
        <begin position="12"/>
        <end position="34"/>
    </location>
</feature>
<keyword evidence="1" id="KW-0472">Membrane</keyword>
<sequence length="98" mass="11120">MNERLLNMISQVYIVFSYIPLVASFIGFILWMILSIKKKTNFESDSLGVFLPLVMASAYVTNNNSIGYSNLATIAVGIFIPVYFLGKAFTLYHRKNKK</sequence>
<dbReference type="AlphaFoldDB" id="Q08GC1"/>
<keyword evidence="1" id="KW-1133">Transmembrane helix</keyword>
<name>Q08GC1_LACAM</name>
<organism evidence="2">
    <name type="scientific">Lactobacillus amylovorus</name>
    <dbReference type="NCBI Taxonomy" id="1604"/>
    <lineage>
        <taxon>Bacteria</taxon>
        <taxon>Bacillati</taxon>
        <taxon>Bacillota</taxon>
        <taxon>Bacilli</taxon>
        <taxon>Lactobacillales</taxon>
        <taxon>Lactobacillaceae</taxon>
        <taxon>Lactobacillus</taxon>
    </lineage>
</organism>
<evidence type="ECO:0000256" key="1">
    <source>
        <dbReference type="SAM" id="Phobius"/>
    </source>
</evidence>
<dbReference type="EMBL" id="AM403502">
    <property type="protein sequence ID" value="CAL48354.1"/>
    <property type="molecule type" value="Genomic_DNA"/>
</dbReference>
<protein>
    <submittedName>
        <fullName evidence="2">Uncharacterized protein</fullName>
    </submittedName>
</protein>
<keyword evidence="1" id="KW-0812">Transmembrane</keyword>
<accession>Q08GC1</accession>
<dbReference type="RefSeq" id="WP_223876349.1">
    <property type="nucleotide sequence ID" value="NC_015214.1"/>
</dbReference>
<proteinExistence type="predicted"/>
<feature type="transmembrane region" description="Helical" evidence="1">
    <location>
        <begin position="68"/>
        <end position="92"/>
    </location>
</feature>
<evidence type="ECO:0000313" key="2">
    <source>
        <dbReference type="EMBL" id="CAL48354.1"/>
    </source>
</evidence>